<dbReference type="InterPro" id="IPR023187">
    <property type="entry name" value="Tscrpt_reg_MarR-type_CS"/>
</dbReference>
<reference evidence="5 6" key="1">
    <citation type="submission" date="2016-03" db="EMBL/GenBank/DDBJ databases">
        <title>Shallow-sea hydrothermal system.</title>
        <authorList>
            <person name="Tang K."/>
        </authorList>
    </citation>
    <scope>NUCLEOTIDE SEQUENCE [LARGE SCALE GENOMIC DNA]</scope>
    <source>
        <strain evidence="5 6">JLT9</strain>
    </source>
</reference>
<name>A0A1B1NDR1_9MICO</name>
<dbReference type="PROSITE" id="PS50995">
    <property type="entry name" value="HTH_MARR_2"/>
    <property type="match status" value="1"/>
</dbReference>
<dbReference type="InterPro" id="IPR000835">
    <property type="entry name" value="HTH_MarR-typ"/>
</dbReference>
<keyword evidence="6" id="KW-1185">Reference proteome</keyword>
<keyword evidence="3" id="KW-0804">Transcription</keyword>
<dbReference type="PANTHER" id="PTHR33164">
    <property type="entry name" value="TRANSCRIPTIONAL REGULATOR, MARR FAMILY"/>
    <property type="match status" value="1"/>
</dbReference>
<dbReference type="EMBL" id="CP014989">
    <property type="protein sequence ID" value="ANS79579.1"/>
    <property type="molecule type" value="Genomic_DNA"/>
</dbReference>
<dbReference type="PATRIC" id="fig|1758689.4.peg.2273"/>
<dbReference type="GO" id="GO:0003677">
    <property type="term" value="F:DNA binding"/>
    <property type="evidence" value="ECO:0007669"/>
    <property type="project" value="UniProtKB-KW"/>
</dbReference>
<dbReference type="PRINTS" id="PR00598">
    <property type="entry name" value="HTHMARR"/>
</dbReference>
<dbReference type="PANTHER" id="PTHR33164:SF57">
    <property type="entry name" value="MARR-FAMILY TRANSCRIPTIONAL REGULATOR"/>
    <property type="match status" value="1"/>
</dbReference>
<protein>
    <submittedName>
        <fullName evidence="5">Transcriptional regulator, MarR family</fullName>
    </submittedName>
</protein>
<dbReference type="PROSITE" id="PS01117">
    <property type="entry name" value="HTH_MARR_1"/>
    <property type="match status" value="1"/>
</dbReference>
<dbReference type="STRING" id="1758689.SGUI_2183"/>
<evidence type="ECO:0000313" key="5">
    <source>
        <dbReference type="EMBL" id="ANS79579.1"/>
    </source>
</evidence>
<evidence type="ECO:0000259" key="4">
    <source>
        <dbReference type="PROSITE" id="PS50995"/>
    </source>
</evidence>
<keyword evidence="2" id="KW-0238">DNA-binding</keyword>
<dbReference type="SUPFAM" id="SSF46785">
    <property type="entry name" value="Winged helix' DNA-binding domain"/>
    <property type="match status" value="1"/>
</dbReference>
<sequence length="115" mass="12812">MLVRLAGRQCTRSRDLARAEGLDPSTMSRRLASLEERGLIQRHPDPDDRRAQVLGLTAQGRETLSAERARRVTLITDTLSDWPEHERDQLAALLGRLADSIDAARDGHTETRSAS</sequence>
<dbReference type="GO" id="GO:0003700">
    <property type="term" value="F:DNA-binding transcription factor activity"/>
    <property type="evidence" value="ECO:0007669"/>
    <property type="project" value="InterPro"/>
</dbReference>
<gene>
    <name evidence="5" type="ORF">SGUI_2183</name>
</gene>
<accession>A0A1B1NDR1</accession>
<dbReference type="Gene3D" id="1.10.10.10">
    <property type="entry name" value="Winged helix-like DNA-binding domain superfamily/Winged helix DNA-binding domain"/>
    <property type="match status" value="1"/>
</dbReference>
<dbReference type="InterPro" id="IPR039422">
    <property type="entry name" value="MarR/SlyA-like"/>
</dbReference>
<dbReference type="GO" id="GO:0006950">
    <property type="term" value="P:response to stress"/>
    <property type="evidence" value="ECO:0007669"/>
    <property type="project" value="TreeGrafter"/>
</dbReference>
<dbReference type="InterPro" id="IPR036390">
    <property type="entry name" value="WH_DNA-bd_sf"/>
</dbReference>
<dbReference type="AlphaFoldDB" id="A0A1B1NDR1"/>
<evidence type="ECO:0000313" key="6">
    <source>
        <dbReference type="Proteomes" id="UP000092482"/>
    </source>
</evidence>
<dbReference type="SMART" id="SM00347">
    <property type="entry name" value="HTH_MARR"/>
    <property type="match status" value="1"/>
</dbReference>
<evidence type="ECO:0000256" key="2">
    <source>
        <dbReference type="ARBA" id="ARBA00023125"/>
    </source>
</evidence>
<evidence type="ECO:0000256" key="1">
    <source>
        <dbReference type="ARBA" id="ARBA00023015"/>
    </source>
</evidence>
<evidence type="ECO:0000256" key="3">
    <source>
        <dbReference type="ARBA" id="ARBA00023163"/>
    </source>
</evidence>
<dbReference type="InterPro" id="IPR036388">
    <property type="entry name" value="WH-like_DNA-bd_sf"/>
</dbReference>
<dbReference type="Proteomes" id="UP000092482">
    <property type="component" value="Chromosome"/>
</dbReference>
<keyword evidence="1" id="KW-0805">Transcription regulation</keyword>
<proteinExistence type="predicted"/>
<dbReference type="KEGG" id="serj:SGUI_2183"/>
<feature type="domain" description="HTH marR-type" evidence="4">
    <location>
        <begin position="1"/>
        <end position="99"/>
    </location>
</feature>
<organism evidence="5 6">
    <name type="scientific">Serinicoccus hydrothermalis</name>
    <dbReference type="NCBI Taxonomy" id="1758689"/>
    <lineage>
        <taxon>Bacteria</taxon>
        <taxon>Bacillati</taxon>
        <taxon>Actinomycetota</taxon>
        <taxon>Actinomycetes</taxon>
        <taxon>Micrococcales</taxon>
        <taxon>Ornithinimicrobiaceae</taxon>
        <taxon>Serinicoccus</taxon>
    </lineage>
</organism>
<dbReference type="Pfam" id="PF01047">
    <property type="entry name" value="MarR"/>
    <property type="match status" value="1"/>
</dbReference>